<dbReference type="Gene3D" id="1.20.1740.10">
    <property type="entry name" value="Amino acid/polyamine transporter I"/>
    <property type="match status" value="1"/>
</dbReference>
<dbReference type="OrthoDB" id="3257095at2759"/>
<dbReference type="PIRSF" id="PIRSF006060">
    <property type="entry name" value="AA_transporter"/>
    <property type="match status" value="1"/>
</dbReference>
<organism evidence="7 8">
    <name type="scientific">Lasiodiplodia theobromae</name>
    <dbReference type="NCBI Taxonomy" id="45133"/>
    <lineage>
        <taxon>Eukaryota</taxon>
        <taxon>Fungi</taxon>
        <taxon>Dikarya</taxon>
        <taxon>Ascomycota</taxon>
        <taxon>Pezizomycotina</taxon>
        <taxon>Dothideomycetes</taxon>
        <taxon>Dothideomycetes incertae sedis</taxon>
        <taxon>Botryosphaeriales</taxon>
        <taxon>Botryosphaeriaceae</taxon>
        <taxon>Lasiodiplodia</taxon>
    </lineage>
</organism>
<feature type="transmembrane region" description="Helical" evidence="6">
    <location>
        <begin position="496"/>
        <end position="514"/>
    </location>
</feature>
<feature type="transmembrane region" description="Helical" evidence="6">
    <location>
        <begin position="392"/>
        <end position="410"/>
    </location>
</feature>
<evidence type="ECO:0000313" key="8">
    <source>
        <dbReference type="Proteomes" id="UP000325902"/>
    </source>
</evidence>
<evidence type="ECO:0000256" key="3">
    <source>
        <dbReference type="ARBA" id="ARBA00022692"/>
    </source>
</evidence>
<comment type="caution">
    <text evidence="7">The sequence shown here is derived from an EMBL/GenBank/DDBJ whole genome shotgun (WGS) entry which is preliminary data.</text>
</comment>
<dbReference type="AlphaFoldDB" id="A0A5N5DJC3"/>
<dbReference type="PANTHER" id="PTHR45649:SF14">
    <property type="entry name" value="GABA PERMEASE"/>
    <property type="match status" value="1"/>
</dbReference>
<accession>A0A5N5DJC3</accession>
<proteinExistence type="predicted"/>
<dbReference type="GO" id="GO:0016020">
    <property type="term" value="C:membrane"/>
    <property type="evidence" value="ECO:0007669"/>
    <property type="project" value="UniProtKB-SubCell"/>
</dbReference>
<dbReference type="Pfam" id="PF13520">
    <property type="entry name" value="AA_permease_2"/>
    <property type="match status" value="1"/>
</dbReference>
<evidence type="ECO:0000256" key="4">
    <source>
        <dbReference type="ARBA" id="ARBA00022989"/>
    </source>
</evidence>
<evidence type="ECO:0000313" key="7">
    <source>
        <dbReference type="EMBL" id="KAB2578008.1"/>
    </source>
</evidence>
<feature type="transmembrane region" description="Helical" evidence="6">
    <location>
        <begin position="416"/>
        <end position="438"/>
    </location>
</feature>
<feature type="transmembrane region" description="Helical" evidence="6">
    <location>
        <begin position="250"/>
        <end position="273"/>
    </location>
</feature>
<reference evidence="7 8" key="1">
    <citation type="journal article" date="2019" name="Sci. Rep.">
        <title>A multi-omics analysis of the grapevine pathogen Lasiodiplodia theobromae reveals that temperature affects the expression of virulence- and pathogenicity-related genes.</title>
        <authorList>
            <person name="Felix C."/>
            <person name="Meneses R."/>
            <person name="Goncalves M.F.M."/>
            <person name="Tilleman L."/>
            <person name="Duarte A.S."/>
            <person name="Jorrin-Novo J.V."/>
            <person name="Van de Peer Y."/>
            <person name="Deforce D."/>
            <person name="Van Nieuwerburgh F."/>
            <person name="Esteves A.C."/>
            <person name="Alves A."/>
        </authorList>
    </citation>
    <scope>NUCLEOTIDE SEQUENCE [LARGE SCALE GENOMIC DNA]</scope>
    <source>
        <strain evidence="7 8">LA-SOL3</strain>
    </source>
</reference>
<keyword evidence="5 6" id="KW-0472">Membrane</keyword>
<feature type="transmembrane region" description="Helical" evidence="6">
    <location>
        <begin position="285"/>
        <end position="309"/>
    </location>
</feature>
<feature type="transmembrane region" description="Helical" evidence="6">
    <location>
        <begin position="82"/>
        <end position="106"/>
    </location>
</feature>
<dbReference type="InterPro" id="IPR002293">
    <property type="entry name" value="AA/rel_permease1"/>
</dbReference>
<comment type="subcellular location">
    <subcellularLocation>
        <location evidence="1">Membrane</location>
        <topology evidence="1">Multi-pass membrane protein</topology>
    </subcellularLocation>
</comment>
<gene>
    <name evidence="7" type="ORF">DBV05_g3347</name>
</gene>
<evidence type="ECO:0000256" key="2">
    <source>
        <dbReference type="ARBA" id="ARBA00022448"/>
    </source>
</evidence>
<name>A0A5N5DJC3_9PEZI</name>
<dbReference type="EMBL" id="VCHE01000014">
    <property type="protein sequence ID" value="KAB2578008.1"/>
    <property type="molecule type" value="Genomic_DNA"/>
</dbReference>
<dbReference type="Proteomes" id="UP000325902">
    <property type="component" value="Unassembled WGS sequence"/>
</dbReference>
<feature type="transmembrane region" description="Helical" evidence="6">
    <location>
        <begin position="205"/>
        <end position="225"/>
    </location>
</feature>
<feature type="transmembrane region" description="Helical" evidence="6">
    <location>
        <begin position="336"/>
        <end position="355"/>
    </location>
</feature>
<feature type="transmembrane region" description="Helical" evidence="6">
    <location>
        <begin position="127"/>
        <end position="153"/>
    </location>
</feature>
<feature type="transmembrane region" description="Helical" evidence="6">
    <location>
        <begin position="465"/>
        <end position="484"/>
    </location>
</feature>
<feature type="transmembrane region" description="Helical" evidence="6">
    <location>
        <begin position="48"/>
        <end position="70"/>
    </location>
</feature>
<sequence length="530" mass="56077">MSLTKTRSSDSTAKPGIHASTAVDVELQAGAVSTVTGHADELRREFSVWSLGALLVCLMATWEALSSVVAQALTNGGAPCLFYNYVIAFIGSLLTAASMAEIASIYPTAGGQYHWVASLAPPHTRLVASWFTGWINIGGQIVLTASAAFAAGLQFQALIVLNDASGTYVPQRWQGLMFYWAIIVYSTLVNIFGSRILPHTNTLSGIGHVVGFVATVVVLGVMGIGKDGGHTASYVFKEVENTSGWSNDGVSWMVGMLSAVYPFLGYDAAAHLAEELPNPSRSVPIAMVGSIIVNGLMGLIYCIVLLFALGDLSSLLSSPTGFPFMQLFLNATSSRAGASILALFISLIAVAANAAGTTSTSRTAWAFARDRAAPCSAYFSHVDPRSQVPARMVLCTAALQALLGLVYLGSATAFNAVLSMAILGMYASYILPVAYMLVYGRRADSPAKVAAEAGHAAFSLGRWGAWINAAAVAWLAVAMVFSMFPSVQPVSPQNMNYSVVVLGGWVAFGAVYYFGWARRWYEGPVVDVLY</sequence>
<keyword evidence="3 6" id="KW-0812">Transmembrane</keyword>
<keyword evidence="4 6" id="KW-1133">Transmembrane helix</keyword>
<dbReference type="PANTHER" id="PTHR45649">
    <property type="entry name" value="AMINO-ACID PERMEASE BAT1"/>
    <property type="match status" value="1"/>
</dbReference>
<dbReference type="GO" id="GO:0022857">
    <property type="term" value="F:transmembrane transporter activity"/>
    <property type="evidence" value="ECO:0007669"/>
    <property type="project" value="InterPro"/>
</dbReference>
<evidence type="ECO:0000256" key="5">
    <source>
        <dbReference type="ARBA" id="ARBA00023136"/>
    </source>
</evidence>
<keyword evidence="8" id="KW-1185">Reference proteome</keyword>
<feature type="transmembrane region" description="Helical" evidence="6">
    <location>
        <begin position="173"/>
        <end position="193"/>
    </location>
</feature>
<keyword evidence="2" id="KW-0813">Transport</keyword>
<protein>
    <submittedName>
        <fullName evidence="7">Putative amino-acid permease</fullName>
    </submittedName>
</protein>
<evidence type="ECO:0000256" key="6">
    <source>
        <dbReference type="SAM" id="Phobius"/>
    </source>
</evidence>
<evidence type="ECO:0000256" key="1">
    <source>
        <dbReference type="ARBA" id="ARBA00004141"/>
    </source>
</evidence>